<comment type="caution">
    <text evidence="2">The sequence shown here is derived from an EMBL/GenBank/DDBJ whole genome shotgun (WGS) entry which is preliminary data.</text>
</comment>
<proteinExistence type="predicted"/>
<sequence length="78" mass="8928">MNYSGARRDYSESHKMSFRIVPPRPTTKMSKILSNKSFPPPTHTLRRAYKKVERSFKIAQADNAPNIRNRPIEGAAIV</sequence>
<protein>
    <submittedName>
        <fullName evidence="2">Uncharacterized protein</fullName>
    </submittedName>
</protein>
<reference evidence="2 3" key="1">
    <citation type="submission" date="2021-06" db="EMBL/GenBank/DDBJ databases">
        <title>Caerostris extrusa draft genome.</title>
        <authorList>
            <person name="Kono N."/>
            <person name="Arakawa K."/>
        </authorList>
    </citation>
    <scope>NUCLEOTIDE SEQUENCE [LARGE SCALE GENOMIC DNA]</scope>
</reference>
<gene>
    <name evidence="2" type="ORF">CEXT_93121</name>
</gene>
<organism evidence="2 3">
    <name type="scientific">Caerostris extrusa</name>
    <name type="common">Bark spider</name>
    <name type="synonym">Caerostris bankana</name>
    <dbReference type="NCBI Taxonomy" id="172846"/>
    <lineage>
        <taxon>Eukaryota</taxon>
        <taxon>Metazoa</taxon>
        <taxon>Ecdysozoa</taxon>
        <taxon>Arthropoda</taxon>
        <taxon>Chelicerata</taxon>
        <taxon>Arachnida</taxon>
        <taxon>Araneae</taxon>
        <taxon>Araneomorphae</taxon>
        <taxon>Entelegynae</taxon>
        <taxon>Araneoidea</taxon>
        <taxon>Araneidae</taxon>
        <taxon>Caerostris</taxon>
    </lineage>
</organism>
<dbReference type="AlphaFoldDB" id="A0AAV4N1L1"/>
<evidence type="ECO:0000313" key="2">
    <source>
        <dbReference type="EMBL" id="GIX78617.1"/>
    </source>
</evidence>
<evidence type="ECO:0000313" key="3">
    <source>
        <dbReference type="Proteomes" id="UP001054945"/>
    </source>
</evidence>
<evidence type="ECO:0000256" key="1">
    <source>
        <dbReference type="SAM" id="MobiDB-lite"/>
    </source>
</evidence>
<feature type="compositionally biased region" description="Polar residues" evidence="1">
    <location>
        <begin position="27"/>
        <end position="37"/>
    </location>
</feature>
<name>A0AAV4N1L1_CAEEX</name>
<keyword evidence="3" id="KW-1185">Reference proteome</keyword>
<dbReference type="EMBL" id="BPLR01002855">
    <property type="protein sequence ID" value="GIX78617.1"/>
    <property type="molecule type" value="Genomic_DNA"/>
</dbReference>
<dbReference type="Proteomes" id="UP001054945">
    <property type="component" value="Unassembled WGS sequence"/>
</dbReference>
<feature type="region of interest" description="Disordered" evidence="1">
    <location>
        <begin position="21"/>
        <end position="43"/>
    </location>
</feature>
<accession>A0AAV4N1L1</accession>